<gene>
    <name evidence="3" type="primary">LOC140038788</name>
</gene>
<keyword evidence="2" id="KW-1185">Reference proteome</keyword>
<keyword evidence="1" id="KW-0472">Membrane</keyword>
<keyword evidence="1" id="KW-0812">Transmembrane</keyword>
<protein>
    <submittedName>
        <fullName evidence="3">Uncharacterized protein</fullName>
    </submittedName>
</protein>
<name>A0ABM4X811_COFAR</name>
<evidence type="ECO:0000313" key="2">
    <source>
        <dbReference type="Proteomes" id="UP001652660"/>
    </source>
</evidence>
<evidence type="ECO:0000313" key="3">
    <source>
        <dbReference type="RefSeq" id="XP_071940163.1"/>
    </source>
</evidence>
<evidence type="ECO:0000256" key="1">
    <source>
        <dbReference type="SAM" id="Phobius"/>
    </source>
</evidence>
<reference evidence="3" key="1">
    <citation type="submission" date="2025-08" db="UniProtKB">
        <authorList>
            <consortium name="RefSeq"/>
        </authorList>
    </citation>
    <scope>IDENTIFICATION</scope>
    <source>
        <tissue evidence="3">Leaves</tissue>
    </source>
</reference>
<dbReference type="GeneID" id="140038788"/>
<keyword evidence="1" id="KW-1133">Transmembrane helix</keyword>
<dbReference type="PANTHER" id="PTHR31549">
    <property type="entry name" value="PROTEIN, PUTATIVE (DUF247)-RELATED-RELATED"/>
    <property type="match status" value="1"/>
</dbReference>
<proteinExistence type="predicted"/>
<organism evidence="2 3">
    <name type="scientific">Coffea arabica</name>
    <name type="common">Arabian coffee</name>
    <dbReference type="NCBI Taxonomy" id="13443"/>
    <lineage>
        <taxon>Eukaryota</taxon>
        <taxon>Viridiplantae</taxon>
        <taxon>Streptophyta</taxon>
        <taxon>Embryophyta</taxon>
        <taxon>Tracheophyta</taxon>
        <taxon>Spermatophyta</taxon>
        <taxon>Magnoliopsida</taxon>
        <taxon>eudicotyledons</taxon>
        <taxon>Gunneridae</taxon>
        <taxon>Pentapetalae</taxon>
        <taxon>asterids</taxon>
        <taxon>lamiids</taxon>
        <taxon>Gentianales</taxon>
        <taxon>Rubiaceae</taxon>
        <taxon>Ixoroideae</taxon>
        <taxon>Gardenieae complex</taxon>
        <taxon>Bertiereae - Coffeeae clade</taxon>
        <taxon>Coffeeae</taxon>
        <taxon>Coffea</taxon>
    </lineage>
</organism>
<dbReference type="PANTHER" id="PTHR31549:SF88">
    <property type="entry name" value="DUF4220 DOMAIN-CONTAINING PROTEIN"/>
    <property type="match status" value="1"/>
</dbReference>
<dbReference type="RefSeq" id="XP_071940163.1">
    <property type="nucleotide sequence ID" value="XM_072084062.1"/>
</dbReference>
<feature type="transmembrane region" description="Helical" evidence="1">
    <location>
        <begin position="472"/>
        <end position="493"/>
    </location>
</feature>
<sequence length="501" mass="57375">MSTEGRRRPSAWARGTAAVHLATARSQAAAVVTRWRKRRTGWGRSCWRAAWRLRACGQLRAAADERERGSRQCHPSVLDELGEKGKLQVSHPRFGPFYREDESEVSGKKEAWDKVLEKSGGGNRNRTIENYLFATRRVEKRARASYADAGGVVRNLTESQFRWMMIEDGCFFLQLALFILGASSEQLGYPGNHIIFGNKKKKEDVNRWIEAMFFVGNQIPLVVLNEFMKQSFFQDILKVVNWETPSQLPKRILYELLVLPAREHVANQTVASPKPRGEEQQPTDLLHALHSFMLDPARSLSNVNLVDADTGDVDLGDSRGVHGAKDLTLSASELNKKGIRFRKVKKVGCTEISFTDYFIFARLYLPVFTVGDDTELVFKSLKHYEESQQQGKSKREVRSYLQFMNDLICTYEDVKLLAKKGIIKADNPYHKEKLPTILSNLASQDKHTTPNLHLLRIQLRDYNIAPWERFKLLAILLFILTLIQTVFAVLAYFRPPRQYQN</sequence>
<accession>A0ABM4X811</accession>
<dbReference type="Pfam" id="PF03140">
    <property type="entry name" value="DUF247"/>
    <property type="match status" value="1"/>
</dbReference>
<dbReference type="Proteomes" id="UP001652660">
    <property type="component" value="Chromosome 3e"/>
</dbReference>
<dbReference type="InterPro" id="IPR004158">
    <property type="entry name" value="DUF247_pln"/>
</dbReference>